<dbReference type="PANTHER" id="PTHR21139">
    <property type="entry name" value="TRIOSEPHOSPHATE ISOMERASE"/>
    <property type="match status" value="1"/>
</dbReference>
<feature type="compositionally biased region" description="Low complexity" evidence="5">
    <location>
        <begin position="1"/>
        <end position="22"/>
    </location>
</feature>
<dbReference type="InterPro" id="IPR035990">
    <property type="entry name" value="TIM_sf"/>
</dbReference>
<accession>A0ABR0G7V2</accession>
<dbReference type="PANTHER" id="PTHR21139:SF2">
    <property type="entry name" value="TRIOSEPHOSPHATE ISOMERASE"/>
    <property type="match status" value="1"/>
</dbReference>
<evidence type="ECO:0000256" key="4">
    <source>
        <dbReference type="RuleBase" id="RU363013"/>
    </source>
</evidence>
<reference evidence="6 7" key="1">
    <citation type="journal article" date="2023" name="bioRxiv">
        <title>High-quality genome assemblies of four members of thePodospora anserinaspecies complex.</title>
        <authorList>
            <person name="Ament-Velasquez S.L."/>
            <person name="Vogan A.A."/>
            <person name="Wallerman O."/>
            <person name="Hartmann F."/>
            <person name="Gautier V."/>
            <person name="Silar P."/>
            <person name="Giraud T."/>
            <person name="Johannesson H."/>
        </authorList>
    </citation>
    <scope>NUCLEOTIDE SEQUENCE [LARGE SCALE GENOMIC DNA]</scope>
    <source>
        <strain evidence="6 7">CBS 415.72m</strain>
    </source>
</reference>
<dbReference type="EC" id="5.3.1.1" evidence="4"/>
<comment type="subunit">
    <text evidence="2">Homodimer.</text>
</comment>
<dbReference type="InterPro" id="IPR013785">
    <property type="entry name" value="Aldolase_TIM"/>
</dbReference>
<comment type="caution">
    <text evidence="6">The sequence shown here is derived from an EMBL/GenBank/DDBJ whole genome shotgun (WGS) entry which is preliminary data.</text>
</comment>
<comment type="pathway">
    <text evidence="4">Carbohydrate biosynthesis; gluconeogenesis.</text>
</comment>
<sequence>MSGNPTSPGPEATAAAAASTAPDDNSNKRGRRRRLIGVSTKMYFSASRTEAFTRSVVELLSSPTDTLTLGDDDVDIFIIPDFVTLTSVISIIRSAPEGSVARRIKVGAQDCYSEDFGAYTGEVSPAVLAEVGVEFVELGHAERKRLFAETDGRVGEKVRGVVRNGMVPVICVGEMRKDGGVEGAVGEVVRQVEVVLKGVGEGEEVVLAYEPVWAIGGREPAGEEYVEGVVRGLREWEGVKGRGGRVRVIYGGAAGRGLWERLGGEVDGLFLGRFGHDAGEFVKLIGEVAGGGGEGGE</sequence>
<keyword evidence="3 4" id="KW-0413">Isomerase</keyword>
<dbReference type="GeneID" id="87911706"/>
<dbReference type="CDD" id="cd00311">
    <property type="entry name" value="TIM"/>
    <property type="match status" value="1"/>
</dbReference>
<feature type="region of interest" description="Disordered" evidence="5">
    <location>
        <begin position="1"/>
        <end position="32"/>
    </location>
</feature>
<keyword evidence="7" id="KW-1185">Reference proteome</keyword>
<comment type="pathway">
    <text evidence="4">Carbohydrate degradation; glycolysis; D-glyceraldehyde 3-phosphate from glycerone phosphate: step 1/1.</text>
</comment>
<dbReference type="InterPro" id="IPR000652">
    <property type="entry name" value="Triosephosphate_isomerase"/>
</dbReference>
<comment type="catalytic activity">
    <reaction evidence="4">
        <text>D-glyceraldehyde 3-phosphate = dihydroxyacetone phosphate</text>
        <dbReference type="Rhea" id="RHEA:18585"/>
        <dbReference type="ChEBI" id="CHEBI:57642"/>
        <dbReference type="ChEBI" id="CHEBI:59776"/>
        <dbReference type="EC" id="5.3.1.1"/>
    </reaction>
</comment>
<dbReference type="EMBL" id="JAFFHA010000008">
    <property type="protein sequence ID" value="KAK4651716.1"/>
    <property type="molecule type" value="Genomic_DNA"/>
</dbReference>
<organism evidence="6 7">
    <name type="scientific">Podospora pseudocomata</name>
    <dbReference type="NCBI Taxonomy" id="2093779"/>
    <lineage>
        <taxon>Eukaryota</taxon>
        <taxon>Fungi</taxon>
        <taxon>Dikarya</taxon>
        <taxon>Ascomycota</taxon>
        <taxon>Pezizomycotina</taxon>
        <taxon>Sordariomycetes</taxon>
        <taxon>Sordariomycetidae</taxon>
        <taxon>Sordariales</taxon>
        <taxon>Podosporaceae</taxon>
        <taxon>Podospora</taxon>
    </lineage>
</organism>
<protein>
    <recommendedName>
        <fullName evidence="4">Triosephosphate isomerase</fullName>
        <ecNumber evidence="4">5.3.1.1</ecNumber>
    </recommendedName>
</protein>
<dbReference type="PROSITE" id="PS51440">
    <property type="entry name" value="TIM_2"/>
    <property type="match status" value="1"/>
</dbReference>
<evidence type="ECO:0000313" key="7">
    <source>
        <dbReference type="Proteomes" id="UP001323405"/>
    </source>
</evidence>
<evidence type="ECO:0000256" key="2">
    <source>
        <dbReference type="ARBA" id="ARBA00011738"/>
    </source>
</evidence>
<dbReference type="Pfam" id="PF00121">
    <property type="entry name" value="TIM"/>
    <property type="match status" value="1"/>
</dbReference>
<dbReference type="Proteomes" id="UP001323405">
    <property type="component" value="Unassembled WGS sequence"/>
</dbReference>
<dbReference type="SUPFAM" id="SSF51351">
    <property type="entry name" value="Triosephosphate isomerase (TIM)"/>
    <property type="match status" value="1"/>
</dbReference>
<evidence type="ECO:0000256" key="5">
    <source>
        <dbReference type="SAM" id="MobiDB-lite"/>
    </source>
</evidence>
<proteinExistence type="inferred from homology"/>
<comment type="similarity">
    <text evidence="1 4">Belongs to the triosephosphate isomerase family.</text>
</comment>
<evidence type="ECO:0000256" key="3">
    <source>
        <dbReference type="ARBA" id="ARBA00023235"/>
    </source>
</evidence>
<gene>
    <name evidence="6" type="ORF">QC762_601030</name>
</gene>
<keyword evidence="4" id="KW-0312">Gluconeogenesis</keyword>
<name>A0ABR0G7V2_9PEZI</name>
<evidence type="ECO:0000256" key="1">
    <source>
        <dbReference type="ARBA" id="ARBA00007422"/>
    </source>
</evidence>
<dbReference type="Gene3D" id="3.20.20.70">
    <property type="entry name" value="Aldolase class I"/>
    <property type="match status" value="1"/>
</dbReference>
<dbReference type="RefSeq" id="XP_062740691.1">
    <property type="nucleotide sequence ID" value="XM_062891799.1"/>
</dbReference>
<keyword evidence="4" id="KW-0324">Glycolysis</keyword>
<evidence type="ECO:0000313" key="6">
    <source>
        <dbReference type="EMBL" id="KAK4651716.1"/>
    </source>
</evidence>